<proteinExistence type="predicted"/>
<evidence type="ECO:0000313" key="1">
    <source>
        <dbReference type="EMBL" id="EDP37100.1"/>
    </source>
</evidence>
<gene>
    <name evidence="1" type="ORF">Bm1_12950</name>
</gene>
<sequence length="84" mass="9951">MRRNSVILFNSELYPTKISEWSLRAEPGRDNKYYICVLCRRLQDRGKRLIPPVKFGPPARILVRNGRFLTHPDYPRTPHICGIW</sequence>
<reference evidence="1" key="1">
    <citation type="journal article" date="2007" name="Science">
        <title>Draft genome of the filarial nematode parasite Brugia malayi.</title>
        <authorList>
            <person name="Ghedin E."/>
            <person name="Wang S."/>
            <person name="Spiro D."/>
            <person name="Caler E."/>
            <person name="Zhao Q."/>
            <person name="Crabtree J."/>
            <person name="Allen J.E."/>
            <person name="Delcher A.L."/>
            <person name="Guiliano D.B."/>
            <person name="Miranda-Saavedra D."/>
            <person name="Angiuoli S.V."/>
            <person name="Creasy T."/>
            <person name="Amedeo P."/>
            <person name="Haas B."/>
            <person name="El-Sayed N.M."/>
            <person name="Wortman J.R."/>
            <person name="Feldblyum T."/>
            <person name="Tallon L."/>
            <person name="Schatz M."/>
            <person name="Shumway M."/>
            <person name="Koo H."/>
            <person name="Salzberg S.L."/>
            <person name="Schobel S."/>
            <person name="Pertea M."/>
            <person name="Pop M."/>
            <person name="White O."/>
            <person name="Barton G.J."/>
            <person name="Carlow C.K."/>
            <person name="Crawford M.J."/>
            <person name="Daub J."/>
            <person name="Dimmic M.W."/>
            <person name="Estes C.F."/>
            <person name="Foster J.M."/>
            <person name="Ganatra M."/>
            <person name="Gregory W.F."/>
            <person name="Johnson N.M."/>
            <person name="Jin J."/>
            <person name="Komuniecki R."/>
            <person name="Korf I."/>
            <person name="Kumar S."/>
            <person name="Laney S."/>
            <person name="Li B.W."/>
            <person name="Li W."/>
            <person name="Lindblom T.H."/>
            <person name="Lustigman S."/>
            <person name="Ma D."/>
            <person name="Maina C.V."/>
            <person name="Martin D.M."/>
            <person name="McCarter J.P."/>
            <person name="McReynolds L."/>
            <person name="Mitreva M."/>
            <person name="Nutman T.B."/>
            <person name="Parkinson J."/>
            <person name="Peregrin-Alvarez J.M."/>
            <person name="Poole C."/>
            <person name="Ren Q."/>
            <person name="Saunders L."/>
            <person name="Sluder A.E."/>
            <person name="Smith K."/>
            <person name="Stanke M."/>
            <person name="Unnasch T.R."/>
            <person name="Ware J."/>
            <person name="Wei A.D."/>
            <person name="Weil G."/>
            <person name="Williams D.J."/>
            <person name="Zhang Y."/>
            <person name="Williams S.A."/>
            <person name="Fraser-Liggett C."/>
            <person name="Slatko B."/>
            <person name="Blaxter M.L."/>
            <person name="Scott A.L."/>
        </authorList>
    </citation>
    <scope>NUCLEOTIDE SEQUENCE [LARGE SCALE GENOMIC DNA]</scope>
</reference>
<dbReference type="AlphaFoldDB" id="A8NZR3"/>
<organism evidence="1">
    <name type="scientific">Brugia malayi</name>
    <name type="common">Filarial nematode worm</name>
    <dbReference type="NCBI Taxonomy" id="6279"/>
    <lineage>
        <taxon>Eukaryota</taxon>
        <taxon>Metazoa</taxon>
        <taxon>Ecdysozoa</taxon>
        <taxon>Nematoda</taxon>
        <taxon>Chromadorea</taxon>
        <taxon>Rhabditida</taxon>
        <taxon>Spirurina</taxon>
        <taxon>Spiruromorpha</taxon>
        <taxon>Filarioidea</taxon>
        <taxon>Onchocercidae</taxon>
        <taxon>Brugia</taxon>
    </lineage>
</organism>
<accession>A8NZR3</accession>
<dbReference type="EMBL" id="DS238381">
    <property type="protein sequence ID" value="EDP37100.1"/>
    <property type="molecule type" value="Genomic_DNA"/>
</dbReference>
<name>A8NZR3_BRUMA</name>
<protein>
    <submittedName>
        <fullName evidence="1">Uncharacterized protein</fullName>
    </submittedName>
</protein>